<name>A0A8T0MCV6_PANVG</name>
<sequence>MKNPLFGPAPGASSSRGSEEATAGIKGRDVAGVETASAWTGQKKTKIQSTPTSMDLVMTARDGSEQADNIARAINNEPEEWLGQIEGFDWDDPIVKEELASFLKRYNALPDDDDYDAWAPISDQQLKDMELRFAICRIKAHKDVEWRGPEHCRTEKYVPSGHA</sequence>
<dbReference type="AlphaFoldDB" id="A0A8T0MCV6"/>
<comment type="caution">
    <text evidence="2">The sequence shown here is derived from an EMBL/GenBank/DDBJ whole genome shotgun (WGS) entry which is preliminary data.</text>
</comment>
<dbReference type="EMBL" id="CM029054">
    <property type="protein sequence ID" value="KAG2534418.1"/>
    <property type="molecule type" value="Genomic_DNA"/>
</dbReference>
<evidence type="ECO:0000313" key="2">
    <source>
        <dbReference type="EMBL" id="KAG2534418.1"/>
    </source>
</evidence>
<protein>
    <submittedName>
        <fullName evidence="2">Uncharacterized protein</fullName>
    </submittedName>
</protein>
<feature type="region of interest" description="Disordered" evidence="1">
    <location>
        <begin position="1"/>
        <end position="50"/>
    </location>
</feature>
<proteinExistence type="predicted"/>
<feature type="compositionally biased region" description="Low complexity" evidence="1">
    <location>
        <begin position="8"/>
        <end position="24"/>
    </location>
</feature>
<dbReference type="Proteomes" id="UP000823388">
    <property type="component" value="Chromosome 9N"/>
</dbReference>
<organism evidence="2 3">
    <name type="scientific">Panicum virgatum</name>
    <name type="common">Blackwell switchgrass</name>
    <dbReference type="NCBI Taxonomy" id="38727"/>
    <lineage>
        <taxon>Eukaryota</taxon>
        <taxon>Viridiplantae</taxon>
        <taxon>Streptophyta</taxon>
        <taxon>Embryophyta</taxon>
        <taxon>Tracheophyta</taxon>
        <taxon>Spermatophyta</taxon>
        <taxon>Magnoliopsida</taxon>
        <taxon>Liliopsida</taxon>
        <taxon>Poales</taxon>
        <taxon>Poaceae</taxon>
        <taxon>PACMAD clade</taxon>
        <taxon>Panicoideae</taxon>
        <taxon>Panicodae</taxon>
        <taxon>Paniceae</taxon>
        <taxon>Panicinae</taxon>
        <taxon>Panicum</taxon>
        <taxon>Panicum sect. Hiantes</taxon>
    </lineage>
</organism>
<accession>A0A8T0MCV6</accession>
<evidence type="ECO:0000313" key="3">
    <source>
        <dbReference type="Proteomes" id="UP000823388"/>
    </source>
</evidence>
<keyword evidence="3" id="KW-1185">Reference proteome</keyword>
<gene>
    <name evidence="2" type="ORF">PVAP13_9NG064020</name>
</gene>
<feature type="compositionally biased region" description="Polar residues" evidence="1">
    <location>
        <begin position="37"/>
        <end position="50"/>
    </location>
</feature>
<evidence type="ECO:0000256" key="1">
    <source>
        <dbReference type="SAM" id="MobiDB-lite"/>
    </source>
</evidence>
<dbReference type="PANTHER" id="PTHR34480">
    <property type="entry name" value="OS01G0967800 PROTEIN-RELATED"/>
    <property type="match status" value="1"/>
</dbReference>
<reference evidence="2" key="1">
    <citation type="submission" date="2020-05" db="EMBL/GenBank/DDBJ databases">
        <title>WGS assembly of Panicum virgatum.</title>
        <authorList>
            <person name="Lovell J.T."/>
            <person name="Jenkins J."/>
            <person name="Shu S."/>
            <person name="Juenger T.E."/>
            <person name="Schmutz J."/>
        </authorList>
    </citation>
    <scope>NUCLEOTIDE SEQUENCE</scope>
    <source>
        <strain evidence="2">AP13</strain>
    </source>
</reference>
<dbReference type="PANTHER" id="PTHR34480:SF11">
    <property type="entry name" value="OS05G0173500 PROTEIN"/>
    <property type="match status" value="1"/>
</dbReference>